<feature type="transmembrane region" description="Helical" evidence="5">
    <location>
        <begin position="750"/>
        <end position="769"/>
    </location>
</feature>
<dbReference type="GO" id="GO:0016020">
    <property type="term" value="C:membrane"/>
    <property type="evidence" value="ECO:0007669"/>
    <property type="project" value="UniProtKB-SubCell"/>
</dbReference>
<feature type="domain" description="ABC-2 type transporter transmembrane" evidence="6">
    <location>
        <begin position="20"/>
        <end position="155"/>
    </location>
</feature>
<feature type="transmembrane region" description="Helical" evidence="5">
    <location>
        <begin position="685"/>
        <end position="711"/>
    </location>
</feature>
<dbReference type="InterPro" id="IPR017501">
    <property type="entry name" value="Phage_infect_YhgE_C"/>
</dbReference>
<dbReference type="Gene3D" id="3.40.1710.10">
    <property type="entry name" value="abc type-2 transporter like domain"/>
    <property type="match status" value="1"/>
</dbReference>
<feature type="transmembrane region" description="Helical" evidence="5">
    <location>
        <begin position="717"/>
        <end position="743"/>
    </location>
</feature>
<accession>A0A081BGZ9</accession>
<dbReference type="RefSeq" id="WP_034526430.1">
    <property type="nucleotide sequence ID" value="NZ_BBJM01000004.1"/>
</dbReference>
<evidence type="ECO:0000313" key="7">
    <source>
        <dbReference type="EMBL" id="GAK47317.1"/>
    </source>
</evidence>
<evidence type="ECO:0000256" key="5">
    <source>
        <dbReference type="SAM" id="Phobius"/>
    </source>
</evidence>
<name>A0A081BGZ9_9LACO</name>
<feature type="transmembrane region" description="Helical" evidence="5">
    <location>
        <begin position="806"/>
        <end position="826"/>
    </location>
</feature>
<comment type="caution">
    <text evidence="7">The sequence shown here is derived from an EMBL/GenBank/DDBJ whole genome shotgun (WGS) entry which is preliminary data.</text>
</comment>
<evidence type="ECO:0000256" key="1">
    <source>
        <dbReference type="ARBA" id="ARBA00004141"/>
    </source>
</evidence>
<dbReference type="Pfam" id="PF12698">
    <property type="entry name" value="ABC2_membrane_3"/>
    <property type="match status" value="2"/>
</dbReference>
<dbReference type="InterPro" id="IPR023908">
    <property type="entry name" value="xxxLxxG_rpt"/>
</dbReference>
<gene>
    <name evidence="7" type="ORF">LOSG293_040630</name>
</gene>
<sequence length="851" mass="90908">MQMVKEEWKHLISQRWMRIVMFALIFIPSLYAVIFLASLWDSYGRLSDLPVAVVNQDKTATLNGTKTNVGDRLVKNLHKNHGLKWKFLDTEAEADKGLKDGKYYMVLTIPKNFSKNSGTVLNDNPKHMNLKYKTAAGHSYIGEKMTTSAVTKLQDKVANEVTETYAKTMFDAIKSAGAGMKKASDGAGKLDKGTTKLIDGDKTLTDGLKTLSTSTLTFKNGAKTLQTGLNQYIQGVDQVDTGAQTLSTGLDKYAAGVGKLNTGAQTLNTGVTKYTNGVKQVYNGASSLSDGLIKLRDGSTQLAGGMDLLNAQLNASAAKIDALSGELTQGQTELKQAQTAFNKIDASMSDLLNKTDKNGELNQLLTATEQLQTLVHSLSEDEDINSLKVTLGDNLTPMQRNKIDGVIKNMENRQKTINQITNDLDTIRTTVDGLTGGSGTSVAGYVNAARTTIQTKLDNLTTALNEGQSSLTQFKQLQAGVAQLTTASHTLNNGLITATNSQNLGKLVTGIGTLNKSSSALNSGASQLASGTGQLNASSGQLTSGASTLAAGTAKLASKGGALQSGANQLGSAAGQLSSGADKLYDGGQTLGNGLDTLGEGTTALHDQLDKGAKKVQKLKATPKTYKMMSAPVDLKHKETAKVDNNGTGMAPYMISVGLFVGGLTFTIMYDLYSPRRYPDKGRRWWFSKASVVAVMAVLQSIAIIGLLMAVDGLNPIHPWATLGVTMLTAFAFLSLISLFAVALGKVGSFIMLVFMVLQLSGSAGTYPIQLSNGFFEAIHPWLPMTYSIDALRNTISIGGPILGDVIFLVGLLVISNLLWLGFYFVKHLHYRFSDDGTWYDDSTGILNKIR</sequence>
<dbReference type="AlphaFoldDB" id="A0A081BGZ9"/>
<evidence type="ECO:0000256" key="3">
    <source>
        <dbReference type="ARBA" id="ARBA00022989"/>
    </source>
</evidence>
<organism evidence="7 8">
    <name type="scientific">Secundilactobacillus oryzae JCM 18671</name>
    <dbReference type="NCBI Taxonomy" id="1291743"/>
    <lineage>
        <taxon>Bacteria</taxon>
        <taxon>Bacillati</taxon>
        <taxon>Bacillota</taxon>
        <taxon>Bacilli</taxon>
        <taxon>Lactobacillales</taxon>
        <taxon>Lactobacillaceae</taxon>
        <taxon>Secundilactobacillus</taxon>
    </lineage>
</organism>
<dbReference type="InterPro" id="IPR017500">
    <property type="entry name" value="Phage_infect_YhgE_N"/>
</dbReference>
<dbReference type="eggNOG" id="COG1511">
    <property type="taxonomic scope" value="Bacteria"/>
</dbReference>
<evidence type="ECO:0000256" key="2">
    <source>
        <dbReference type="ARBA" id="ARBA00022692"/>
    </source>
</evidence>
<keyword evidence="8" id="KW-1185">Reference proteome</keyword>
<evidence type="ECO:0000313" key="8">
    <source>
        <dbReference type="Proteomes" id="UP000028700"/>
    </source>
</evidence>
<dbReference type="STRING" id="1291743.LOSG293_040630"/>
<feature type="domain" description="ABC-2 type transporter transmembrane" evidence="6">
    <location>
        <begin position="621"/>
        <end position="820"/>
    </location>
</feature>
<feature type="transmembrane region" description="Helical" evidence="5">
    <location>
        <begin position="650"/>
        <end position="673"/>
    </location>
</feature>
<dbReference type="EMBL" id="BBJM01000004">
    <property type="protein sequence ID" value="GAK47317.1"/>
    <property type="molecule type" value="Genomic_DNA"/>
</dbReference>
<dbReference type="NCBIfam" id="TIGR03061">
    <property type="entry name" value="pip_yhgE_Nterm"/>
    <property type="match status" value="1"/>
</dbReference>
<proteinExistence type="predicted"/>
<reference evidence="7" key="1">
    <citation type="journal article" date="2014" name="Genome Announc.">
        <title>Draft Genome Sequence of Lactobacillus oryzae Strain SG293T.</title>
        <authorList>
            <person name="Tanizawa Y."/>
            <person name="Fujisawa T."/>
            <person name="Mochizuki T."/>
            <person name="Kaminuma E."/>
            <person name="Nakamura Y."/>
            <person name="Tohno M."/>
        </authorList>
    </citation>
    <scope>NUCLEOTIDE SEQUENCE [LARGE SCALE GENOMIC DNA]</scope>
    <source>
        <strain evidence="7">SG293</strain>
    </source>
</reference>
<keyword evidence="2 5" id="KW-0812">Transmembrane</keyword>
<dbReference type="Proteomes" id="UP000028700">
    <property type="component" value="Unassembled WGS sequence"/>
</dbReference>
<dbReference type="InterPro" id="IPR051328">
    <property type="entry name" value="T7SS_ABC-Transporter"/>
</dbReference>
<feature type="transmembrane region" description="Helical" evidence="5">
    <location>
        <begin position="20"/>
        <end position="40"/>
    </location>
</feature>
<dbReference type="PANTHER" id="PTHR43077:SF5">
    <property type="entry name" value="PHAGE INFECTION PROTEIN"/>
    <property type="match status" value="1"/>
</dbReference>
<dbReference type="NCBIfam" id="TIGR03062">
    <property type="entry name" value="pip_yhgE_Cterm"/>
    <property type="match status" value="1"/>
</dbReference>
<keyword evidence="3 5" id="KW-1133">Transmembrane helix</keyword>
<protein>
    <submittedName>
        <fullName evidence="7">Putative membrane protein</fullName>
    </submittedName>
</protein>
<keyword evidence="4 5" id="KW-0472">Membrane</keyword>
<dbReference type="NCBIfam" id="TIGR03057">
    <property type="entry name" value="xxxLxxG_by_4"/>
    <property type="match status" value="6"/>
</dbReference>
<dbReference type="PANTHER" id="PTHR43077">
    <property type="entry name" value="TRANSPORT PERMEASE YVFS-RELATED"/>
    <property type="match status" value="1"/>
</dbReference>
<evidence type="ECO:0000256" key="4">
    <source>
        <dbReference type="ARBA" id="ARBA00023136"/>
    </source>
</evidence>
<dbReference type="GO" id="GO:0140359">
    <property type="term" value="F:ABC-type transporter activity"/>
    <property type="evidence" value="ECO:0007669"/>
    <property type="project" value="InterPro"/>
</dbReference>
<dbReference type="OrthoDB" id="9811483at2"/>
<dbReference type="Gene3D" id="1.10.287.950">
    <property type="entry name" value="Methyl-accepting chemotaxis protein"/>
    <property type="match status" value="2"/>
</dbReference>
<dbReference type="InterPro" id="IPR013525">
    <property type="entry name" value="ABC2_TM"/>
</dbReference>
<evidence type="ECO:0000259" key="6">
    <source>
        <dbReference type="Pfam" id="PF12698"/>
    </source>
</evidence>
<comment type="subcellular location">
    <subcellularLocation>
        <location evidence="1">Membrane</location>
        <topology evidence="1">Multi-pass membrane protein</topology>
    </subcellularLocation>
</comment>